<proteinExistence type="predicted"/>
<reference evidence="3 4" key="1">
    <citation type="submission" date="2019-11" db="EMBL/GenBank/DDBJ databases">
        <title>The genome sequence of Methylocystis heyeri.</title>
        <authorList>
            <person name="Oshkin I.Y."/>
            <person name="Miroshnikov K."/>
            <person name="Dedysh S.N."/>
        </authorList>
    </citation>
    <scope>NUCLEOTIDE SEQUENCE [LARGE SCALE GENOMIC DNA]</scope>
    <source>
        <strain evidence="3 4">H2</strain>
    </source>
</reference>
<dbReference type="RefSeq" id="WP_136495535.1">
    <property type="nucleotide sequence ID" value="NZ_CP046052.1"/>
</dbReference>
<feature type="signal peptide" evidence="2">
    <location>
        <begin position="1"/>
        <end position="21"/>
    </location>
</feature>
<evidence type="ECO:0000256" key="2">
    <source>
        <dbReference type="SAM" id="SignalP"/>
    </source>
</evidence>
<organism evidence="3 4">
    <name type="scientific">Methylocystis heyeri</name>
    <dbReference type="NCBI Taxonomy" id="391905"/>
    <lineage>
        <taxon>Bacteria</taxon>
        <taxon>Pseudomonadati</taxon>
        <taxon>Pseudomonadota</taxon>
        <taxon>Alphaproteobacteria</taxon>
        <taxon>Hyphomicrobiales</taxon>
        <taxon>Methylocystaceae</taxon>
        <taxon>Methylocystis</taxon>
    </lineage>
</organism>
<gene>
    <name evidence="3" type="ORF">H2LOC_005840</name>
</gene>
<keyword evidence="4" id="KW-1185">Reference proteome</keyword>
<accession>A0A6B8KFI6</accession>
<dbReference type="KEGG" id="mhey:H2LOC_005840"/>
<evidence type="ECO:0000256" key="1">
    <source>
        <dbReference type="SAM" id="MobiDB-lite"/>
    </source>
</evidence>
<dbReference type="EMBL" id="CP046052">
    <property type="protein sequence ID" value="QGM45253.1"/>
    <property type="molecule type" value="Genomic_DNA"/>
</dbReference>
<name>A0A6B8KFI6_9HYPH</name>
<dbReference type="Proteomes" id="UP000309061">
    <property type="component" value="Chromosome"/>
</dbReference>
<keyword evidence="2" id="KW-0732">Signal</keyword>
<dbReference type="AlphaFoldDB" id="A0A6B8KFI6"/>
<evidence type="ECO:0000313" key="3">
    <source>
        <dbReference type="EMBL" id="QGM45253.1"/>
    </source>
</evidence>
<evidence type="ECO:0000313" key="4">
    <source>
        <dbReference type="Proteomes" id="UP000309061"/>
    </source>
</evidence>
<protein>
    <submittedName>
        <fullName evidence="3">Uncharacterized protein</fullName>
    </submittedName>
</protein>
<sequence>MKKVALRLFVAAQAASGVCQAQTTDLSSREGPPLPHSQCAQQFRGDMQPSLLALLRSLPGGGKELSSAVTDRLVGDPLLAAQILVLAERASLRQKADIAVGVIRAQLSLQRVDVAGARSVYCALPAADPVFWAMLDALEAQQCTQAEEQAELHDAAKTRCVIAQECHCTGRRGGDHAGEEASARSVNFGLGSGGGSSRGSNRRGLFINISPN</sequence>
<feature type="chain" id="PRO_5025481072" evidence="2">
    <location>
        <begin position="22"/>
        <end position="212"/>
    </location>
</feature>
<feature type="region of interest" description="Disordered" evidence="1">
    <location>
        <begin position="192"/>
        <end position="212"/>
    </location>
</feature>